<dbReference type="EMBL" id="SUNJ01009755">
    <property type="protein sequence ID" value="TPP60163.1"/>
    <property type="molecule type" value="Genomic_DNA"/>
</dbReference>
<comment type="caution">
    <text evidence="1">The sequence shown here is derived from an EMBL/GenBank/DDBJ whole genome shotgun (WGS) entry which is preliminary data.</text>
</comment>
<organism evidence="1 2">
    <name type="scientific">Fasciola gigantica</name>
    <name type="common">Giant liver fluke</name>
    <dbReference type="NCBI Taxonomy" id="46835"/>
    <lineage>
        <taxon>Eukaryota</taxon>
        <taxon>Metazoa</taxon>
        <taxon>Spiralia</taxon>
        <taxon>Lophotrochozoa</taxon>
        <taxon>Platyhelminthes</taxon>
        <taxon>Trematoda</taxon>
        <taxon>Digenea</taxon>
        <taxon>Plagiorchiida</taxon>
        <taxon>Echinostomata</taxon>
        <taxon>Echinostomatoidea</taxon>
        <taxon>Fasciolidae</taxon>
        <taxon>Fasciola</taxon>
    </lineage>
</organism>
<proteinExistence type="predicted"/>
<evidence type="ECO:0000313" key="2">
    <source>
        <dbReference type="Proteomes" id="UP000316759"/>
    </source>
</evidence>
<gene>
    <name evidence="1" type="ORF">FGIG_09098</name>
</gene>
<dbReference type="Proteomes" id="UP000316759">
    <property type="component" value="Unassembled WGS sequence"/>
</dbReference>
<dbReference type="AlphaFoldDB" id="A0A504YGC5"/>
<reference evidence="1 2" key="1">
    <citation type="submission" date="2019-04" db="EMBL/GenBank/DDBJ databases">
        <title>Annotation for the trematode Fasciola gigantica.</title>
        <authorList>
            <person name="Choi Y.-J."/>
        </authorList>
    </citation>
    <scope>NUCLEOTIDE SEQUENCE [LARGE SCALE GENOMIC DNA]</scope>
    <source>
        <strain evidence="1">Uganda_cow_1</strain>
    </source>
</reference>
<protein>
    <submittedName>
        <fullName evidence="1">Uncharacterized protein</fullName>
    </submittedName>
</protein>
<accession>A0A504YGC5</accession>
<sequence length="51" mass="6029">MLIYMYVVNAFFLFFQPVGWFSQKCQRLTDLVSIQLIIYPLQAHKLSRGTC</sequence>
<name>A0A504YGC5_FASGI</name>
<keyword evidence="2" id="KW-1185">Reference proteome</keyword>
<evidence type="ECO:0000313" key="1">
    <source>
        <dbReference type="EMBL" id="TPP60163.1"/>
    </source>
</evidence>